<dbReference type="RefSeq" id="WP_119324835.1">
    <property type="nucleotide sequence ID" value="NZ_AP025739.1"/>
</dbReference>
<name>A0A402D5W4_9BACT</name>
<evidence type="ECO:0000313" key="1">
    <source>
        <dbReference type="EMBL" id="BDI33416.1"/>
    </source>
</evidence>
<dbReference type="EMBL" id="AP025739">
    <property type="protein sequence ID" value="BDI33416.1"/>
    <property type="molecule type" value="Genomic_DNA"/>
</dbReference>
<reference evidence="1 2" key="1">
    <citation type="journal article" date="2019" name="Int. J. Syst. Evol. Microbiol.">
        <title>Capsulimonas corticalis gen. nov., sp. nov., an aerobic capsulated bacterium, of a novel bacterial order, Capsulimonadales ord. nov., of the class Armatimonadia of the phylum Armatimonadetes.</title>
        <authorList>
            <person name="Li J."/>
            <person name="Kudo C."/>
            <person name="Tonouchi A."/>
        </authorList>
    </citation>
    <scope>NUCLEOTIDE SEQUENCE [LARGE SCALE GENOMIC DNA]</scope>
    <source>
        <strain evidence="1 2">AX-7</strain>
    </source>
</reference>
<organism evidence="1 2">
    <name type="scientific">Capsulimonas corticalis</name>
    <dbReference type="NCBI Taxonomy" id="2219043"/>
    <lineage>
        <taxon>Bacteria</taxon>
        <taxon>Bacillati</taxon>
        <taxon>Armatimonadota</taxon>
        <taxon>Armatimonadia</taxon>
        <taxon>Capsulimonadales</taxon>
        <taxon>Capsulimonadaceae</taxon>
        <taxon>Capsulimonas</taxon>
    </lineage>
</organism>
<gene>
    <name evidence="1" type="ORF">CCAX7_54670</name>
</gene>
<proteinExistence type="predicted"/>
<accession>A0A402D5W4</accession>
<evidence type="ECO:0000313" key="2">
    <source>
        <dbReference type="Proteomes" id="UP000287394"/>
    </source>
</evidence>
<dbReference type="AlphaFoldDB" id="A0A402D5W4"/>
<protein>
    <submittedName>
        <fullName evidence="1">Uncharacterized protein</fullName>
    </submittedName>
</protein>
<keyword evidence="2" id="KW-1185">Reference proteome</keyword>
<sequence length="111" mass="12309">MDDQTTTASKEPKDFNSDGPVQENITTQAVAKRALEVMKWAGCACGWYDHTAEGGPTVEKMESDLLFLEAVADGDDEKTIHKKIVALRAKQLGDDFKVLLYKAELPTSYDR</sequence>
<dbReference type="Proteomes" id="UP000287394">
    <property type="component" value="Chromosome"/>
</dbReference>
<dbReference type="KEGG" id="ccot:CCAX7_54670"/>